<sequence>MSDPILILEGRRAASWLAMQDYDIGLHSPACYPQGEAGEIVKVNLEICLARGVKITKKIEDRWRESTPDDLVLHRPPAAVRPRLDALFTGGA</sequence>
<reference evidence="1 2" key="1">
    <citation type="journal article" date="2014" name="Int. J. Syst. Evol. Microbiol.">
        <title>Sneathiella chungangensis sp. nov., isolated from a marine sand, and emended description of the genus Sneathiella.</title>
        <authorList>
            <person name="Siamphan C."/>
            <person name="Kim H."/>
            <person name="Lee J.S."/>
            <person name="Kim W."/>
        </authorList>
    </citation>
    <scope>NUCLEOTIDE SEQUENCE [LARGE SCALE GENOMIC DNA]</scope>
    <source>
        <strain evidence="1 2">KCTC 32476</strain>
    </source>
</reference>
<name>A0A845MBL4_9PROT</name>
<comment type="caution">
    <text evidence="1">The sequence shown here is derived from an EMBL/GenBank/DDBJ whole genome shotgun (WGS) entry which is preliminary data.</text>
</comment>
<dbReference type="EMBL" id="WTVA01000001">
    <property type="protein sequence ID" value="MZR20806.1"/>
    <property type="molecule type" value="Genomic_DNA"/>
</dbReference>
<protein>
    <submittedName>
        <fullName evidence="1">Uncharacterized protein</fullName>
    </submittedName>
</protein>
<organism evidence="1 2">
    <name type="scientific">Sneathiella chungangensis</name>
    <dbReference type="NCBI Taxonomy" id="1418234"/>
    <lineage>
        <taxon>Bacteria</taxon>
        <taxon>Pseudomonadati</taxon>
        <taxon>Pseudomonadota</taxon>
        <taxon>Alphaproteobacteria</taxon>
        <taxon>Sneathiellales</taxon>
        <taxon>Sneathiellaceae</taxon>
        <taxon>Sneathiella</taxon>
    </lineage>
</organism>
<gene>
    <name evidence="1" type="ORF">GQF03_00500</name>
</gene>
<accession>A0A845MBL4</accession>
<proteinExistence type="predicted"/>
<evidence type="ECO:0000313" key="1">
    <source>
        <dbReference type="EMBL" id="MZR20806.1"/>
    </source>
</evidence>
<keyword evidence="2" id="KW-1185">Reference proteome</keyword>
<dbReference type="AlphaFoldDB" id="A0A845MBL4"/>
<evidence type="ECO:0000313" key="2">
    <source>
        <dbReference type="Proteomes" id="UP000445696"/>
    </source>
</evidence>
<dbReference type="Proteomes" id="UP000445696">
    <property type="component" value="Unassembled WGS sequence"/>
</dbReference>
<dbReference type="RefSeq" id="WP_161337229.1">
    <property type="nucleotide sequence ID" value="NZ_JBHSDG010000002.1"/>
</dbReference>